<dbReference type="GO" id="GO:0001578">
    <property type="term" value="P:microtubule bundle formation"/>
    <property type="evidence" value="ECO:0007669"/>
    <property type="project" value="TreeGrafter"/>
</dbReference>
<evidence type="ECO:0000256" key="1">
    <source>
        <dbReference type="ARBA" id="ARBA00010994"/>
    </source>
</evidence>
<dbReference type="PANTHER" id="PTHR12932:SF9">
    <property type="entry name" value="TUBULIN POLYMERIZATION-PROMOTING PROTEIN HOMOLOG"/>
    <property type="match status" value="1"/>
</dbReference>
<dbReference type="AlphaFoldDB" id="W4H1D2"/>
<gene>
    <name evidence="2" type="ORF">H257_03148</name>
</gene>
<dbReference type="Gene3D" id="1.10.238.10">
    <property type="entry name" value="EF-hand"/>
    <property type="match status" value="1"/>
</dbReference>
<evidence type="ECO:0000313" key="2">
    <source>
        <dbReference type="EMBL" id="ETV85396.1"/>
    </source>
</evidence>
<dbReference type="InterPro" id="IPR008907">
    <property type="entry name" value="TPP/p25"/>
</dbReference>
<proteinExistence type="inferred from homology"/>
<dbReference type="GeneID" id="20805144"/>
<dbReference type="GO" id="GO:0015631">
    <property type="term" value="F:tubulin binding"/>
    <property type="evidence" value="ECO:0007669"/>
    <property type="project" value="InterPro"/>
</dbReference>
<dbReference type="SUPFAM" id="SSF47473">
    <property type="entry name" value="EF-hand"/>
    <property type="match status" value="1"/>
</dbReference>
<dbReference type="EMBL" id="KI913118">
    <property type="protein sequence ID" value="ETV85396.1"/>
    <property type="molecule type" value="Genomic_DNA"/>
</dbReference>
<dbReference type="GO" id="GO:0032273">
    <property type="term" value="P:positive regulation of protein polymerization"/>
    <property type="evidence" value="ECO:0007669"/>
    <property type="project" value="TreeGrafter"/>
</dbReference>
<name>W4H1D2_APHAT</name>
<protein>
    <submittedName>
        <fullName evidence="2">Uncharacterized protein</fullName>
    </submittedName>
</protein>
<accession>W4H1D2</accession>
<dbReference type="VEuPathDB" id="FungiDB:H257_03148"/>
<reference evidence="2" key="1">
    <citation type="submission" date="2013-12" db="EMBL/GenBank/DDBJ databases">
        <title>The Genome Sequence of Aphanomyces astaci APO3.</title>
        <authorList>
            <consortium name="The Broad Institute Genomics Platform"/>
            <person name="Russ C."/>
            <person name="Tyler B."/>
            <person name="van West P."/>
            <person name="Dieguez-Uribeondo J."/>
            <person name="Young S.K."/>
            <person name="Zeng Q."/>
            <person name="Gargeya S."/>
            <person name="Fitzgerald M."/>
            <person name="Abouelleil A."/>
            <person name="Alvarado L."/>
            <person name="Chapman S.B."/>
            <person name="Gainer-Dewar J."/>
            <person name="Goldberg J."/>
            <person name="Griggs A."/>
            <person name="Gujja S."/>
            <person name="Hansen M."/>
            <person name="Howarth C."/>
            <person name="Imamovic A."/>
            <person name="Ireland A."/>
            <person name="Larimer J."/>
            <person name="McCowan C."/>
            <person name="Murphy C."/>
            <person name="Pearson M."/>
            <person name="Poon T.W."/>
            <person name="Priest M."/>
            <person name="Roberts A."/>
            <person name="Saif S."/>
            <person name="Shea T."/>
            <person name="Sykes S."/>
            <person name="Wortman J."/>
            <person name="Nusbaum C."/>
            <person name="Birren B."/>
        </authorList>
    </citation>
    <scope>NUCLEOTIDE SEQUENCE [LARGE SCALE GENOMIC DNA]</scope>
    <source>
        <strain evidence="2">APO3</strain>
    </source>
</reference>
<dbReference type="GO" id="GO:0005874">
    <property type="term" value="C:microtubule"/>
    <property type="evidence" value="ECO:0007669"/>
    <property type="project" value="TreeGrafter"/>
</dbReference>
<dbReference type="GO" id="GO:0046785">
    <property type="term" value="P:microtubule polymerization"/>
    <property type="evidence" value="ECO:0007669"/>
    <property type="project" value="InterPro"/>
</dbReference>
<dbReference type="Pfam" id="PF05517">
    <property type="entry name" value="p25-alpha"/>
    <property type="match status" value="1"/>
</dbReference>
<dbReference type="InterPro" id="IPR011992">
    <property type="entry name" value="EF-hand-dom_pair"/>
</dbReference>
<sequence length="280" mass="30496">MALKMDEKEDVFTRLYGQDTCTAATRKRQPSAPKHNRAMRSAKSCPMLDAAVAAMSLSALPCPQATLDGDPNDPHTLLRGVFQFYCRYGRTGAHGTSETTLDNANFAKFCRECPDLVGGSPRFSTVDIDLIFVKVKAKGARRISYPMFLEALGIIATKKYPAMGLTSALPTLLDAHIAKLSCLDSARSPGKSTWRRRVAGTEANDVTAMIDIKHETAVHSVRTSDVLTADLPQHHHRRVLKDQVDGGNNQQIDGEVIPPPPPPIVAKHTAESRVVIATNL</sequence>
<dbReference type="OrthoDB" id="548799at2759"/>
<dbReference type="PANTHER" id="PTHR12932">
    <property type="entry name" value="P25 ALPHA-RELATED"/>
    <property type="match status" value="1"/>
</dbReference>
<comment type="similarity">
    <text evidence="1">Belongs to the TPPP family.</text>
</comment>
<dbReference type="RefSeq" id="XP_009825414.1">
    <property type="nucleotide sequence ID" value="XM_009827112.1"/>
</dbReference>
<organism evidence="2">
    <name type="scientific">Aphanomyces astaci</name>
    <name type="common">Crayfish plague agent</name>
    <dbReference type="NCBI Taxonomy" id="112090"/>
    <lineage>
        <taxon>Eukaryota</taxon>
        <taxon>Sar</taxon>
        <taxon>Stramenopiles</taxon>
        <taxon>Oomycota</taxon>
        <taxon>Saprolegniomycetes</taxon>
        <taxon>Saprolegniales</taxon>
        <taxon>Verrucalvaceae</taxon>
        <taxon>Aphanomyces</taxon>
    </lineage>
</organism>